<protein>
    <submittedName>
        <fullName evidence="2">Uncharacterized protein</fullName>
    </submittedName>
</protein>
<proteinExistence type="predicted"/>
<feature type="transmembrane region" description="Helical" evidence="1">
    <location>
        <begin position="6"/>
        <end position="25"/>
    </location>
</feature>
<keyword evidence="1" id="KW-0812">Transmembrane</keyword>
<evidence type="ECO:0000313" key="3">
    <source>
        <dbReference type="Proteomes" id="UP000229497"/>
    </source>
</evidence>
<accession>A0A2H0KMR3</accession>
<evidence type="ECO:0000313" key="2">
    <source>
        <dbReference type="EMBL" id="PIQ71694.1"/>
    </source>
</evidence>
<reference evidence="2 3" key="1">
    <citation type="submission" date="2017-09" db="EMBL/GenBank/DDBJ databases">
        <title>Depth-based differentiation of microbial function through sediment-hosted aquifers and enrichment of novel symbionts in the deep terrestrial subsurface.</title>
        <authorList>
            <person name="Probst A.J."/>
            <person name="Ladd B."/>
            <person name="Jarett J.K."/>
            <person name="Geller-Mcgrath D.E."/>
            <person name="Sieber C.M."/>
            <person name="Emerson J.B."/>
            <person name="Anantharaman K."/>
            <person name="Thomas B.C."/>
            <person name="Malmstrom R."/>
            <person name="Stieglmeier M."/>
            <person name="Klingl A."/>
            <person name="Woyke T."/>
            <person name="Ryan C.M."/>
            <person name="Banfield J.F."/>
        </authorList>
    </citation>
    <scope>NUCLEOTIDE SEQUENCE [LARGE SCALE GENOMIC DNA]</scope>
    <source>
        <strain evidence="2">CG11_big_fil_rev_8_21_14_0_20_37_16</strain>
    </source>
</reference>
<keyword evidence="1" id="KW-1133">Transmembrane helix</keyword>
<organism evidence="2 3">
    <name type="scientific">Candidatus Roizmanbacteria bacterium CG11_big_fil_rev_8_21_14_0_20_37_16</name>
    <dbReference type="NCBI Taxonomy" id="1974857"/>
    <lineage>
        <taxon>Bacteria</taxon>
        <taxon>Candidatus Roizmaniibacteriota</taxon>
    </lineage>
</organism>
<sequence>MKNSYQKIIIGIFIAAIIGNITIFISSMKLSTEIHSFDQKTFVLKQENAQLEKEMADTESFLHAEEFKKNWGFVRAAQPVYIGELKYALNTKK</sequence>
<gene>
    <name evidence="2" type="ORF">COV87_01920</name>
</gene>
<comment type="caution">
    <text evidence="2">The sequence shown here is derived from an EMBL/GenBank/DDBJ whole genome shotgun (WGS) entry which is preliminary data.</text>
</comment>
<dbReference type="Proteomes" id="UP000229497">
    <property type="component" value="Unassembled WGS sequence"/>
</dbReference>
<keyword evidence="1" id="KW-0472">Membrane</keyword>
<dbReference type="AlphaFoldDB" id="A0A2H0KMR3"/>
<dbReference type="EMBL" id="PCVK01000053">
    <property type="protein sequence ID" value="PIQ71694.1"/>
    <property type="molecule type" value="Genomic_DNA"/>
</dbReference>
<name>A0A2H0KMR3_9BACT</name>
<evidence type="ECO:0000256" key="1">
    <source>
        <dbReference type="SAM" id="Phobius"/>
    </source>
</evidence>